<keyword evidence="2" id="KW-1185">Reference proteome</keyword>
<protein>
    <submittedName>
        <fullName evidence="1">Uncharacterized protein</fullName>
    </submittedName>
</protein>
<evidence type="ECO:0000313" key="1">
    <source>
        <dbReference type="EMBL" id="MBC1509508.1"/>
    </source>
</evidence>
<sequence>MALIQLNEEIYDLTISGLRKALHDEVSEFFKNMDGEDHEEYGAELEEIQTLISEKNADDLEAGFWANGEIEFLTVSEKDYVLNALQEAGYTTTESSVSRSIYAINDLGNEIRISDHERPAFEVNGSYEKHEYESQIIVAGNEINSNLLIQNGFTKLEENVKFYLG</sequence>
<reference evidence="1 2" key="1">
    <citation type="submission" date="2020-03" db="EMBL/GenBank/DDBJ databases">
        <title>Soil Listeria distribution.</title>
        <authorList>
            <person name="Liao J."/>
            <person name="Wiedmann M."/>
        </authorList>
    </citation>
    <scope>NUCLEOTIDE SEQUENCE [LARGE SCALE GENOMIC DNA]</scope>
    <source>
        <strain evidence="1 2">FSL L7-1515</strain>
    </source>
</reference>
<dbReference type="RefSeq" id="WP_185395630.1">
    <property type="nucleotide sequence ID" value="NZ_JAASUB010000006.1"/>
</dbReference>
<dbReference type="Proteomes" id="UP000587800">
    <property type="component" value="Unassembled WGS sequence"/>
</dbReference>
<gene>
    <name evidence="1" type="ORF">HCJ59_06330</name>
</gene>
<name>A0ABR6SV06_9LIST</name>
<dbReference type="EMBL" id="JAASUB010000006">
    <property type="protein sequence ID" value="MBC1509508.1"/>
    <property type="molecule type" value="Genomic_DNA"/>
</dbReference>
<evidence type="ECO:0000313" key="2">
    <source>
        <dbReference type="Proteomes" id="UP000587800"/>
    </source>
</evidence>
<comment type="caution">
    <text evidence="1">The sequence shown here is derived from an EMBL/GenBank/DDBJ whole genome shotgun (WGS) entry which is preliminary data.</text>
</comment>
<organism evidence="1 2">
    <name type="scientific">Listeria immobilis</name>
    <dbReference type="NCBI Taxonomy" id="2713502"/>
    <lineage>
        <taxon>Bacteria</taxon>
        <taxon>Bacillati</taxon>
        <taxon>Bacillota</taxon>
        <taxon>Bacilli</taxon>
        <taxon>Bacillales</taxon>
        <taxon>Listeriaceae</taxon>
        <taxon>Listeria</taxon>
    </lineage>
</organism>
<accession>A0ABR6SV06</accession>
<proteinExistence type="predicted"/>